<dbReference type="PROSITE" id="PS50893">
    <property type="entry name" value="ABC_TRANSPORTER_2"/>
    <property type="match status" value="1"/>
</dbReference>
<dbReference type="PANTHER" id="PTHR42788:SF13">
    <property type="entry name" value="ALIPHATIC SULFONATES IMPORT ATP-BINDING PROTEIN SSUB"/>
    <property type="match status" value="1"/>
</dbReference>
<dbReference type="InterPro" id="IPR027417">
    <property type="entry name" value="P-loop_NTPase"/>
</dbReference>
<dbReference type="EMBL" id="BAAFGK010000005">
    <property type="protein sequence ID" value="GAB0058522.1"/>
    <property type="molecule type" value="Genomic_DNA"/>
</dbReference>
<reference evidence="4 5" key="1">
    <citation type="submission" date="2024-05" db="EMBL/GenBank/DDBJ databases">
        <authorList>
            <consortium name="Candidatus Magnetaquicoccaceae bacterium FCR-1 genome sequencing consortium"/>
            <person name="Shimoshige H."/>
            <person name="Shimamura S."/>
            <person name="Taoka A."/>
            <person name="Kobayashi H."/>
            <person name="Maekawa T."/>
        </authorList>
    </citation>
    <scope>NUCLEOTIDE SEQUENCE [LARGE SCALE GENOMIC DNA]</scope>
    <source>
        <strain evidence="4 5">FCR-1</strain>
    </source>
</reference>
<keyword evidence="4" id="KW-0378">Hydrolase</keyword>
<evidence type="ECO:0000256" key="2">
    <source>
        <dbReference type="ARBA" id="ARBA00022448"/>
    </source>
</evidence>
<proteinExistence type="inferred from homology"/>
<protein>
    <submittedName>
        <fullName evidence="4">Energy-coupling factor transport system ATP</fullName>
        <ecNumber evidence="4">3.6.3.-</ecNumber>
    </submittedName>
</protein>
<dbReference type="SUPFAM" id="SSF52540">
    <property type="entry name" value="P-loop containing nucleoside triphosphate hydrolases"/>
    <property type="match status" value="1"/>
</dbReference>
<feature type="domain" description="ABC transporter" evidence="3">
    <location>
        <begin position="1"/>
        <end position="204"/>
    </location>
</feature>
<gene>
    <name evidence="4" type="ORF">SIID45300_02873</name>
</gene>
<sequence length="205" mass="21909">MNGSDPLLTLRAVCVSHGSVPMDLVVRAGERLAILAPESFGKSRLLRVMAGLIEPASGAVIRPEDGGVGVLFRVPELRFLCATPREEVGLAPAARGVRGDDLNARVEAALRRAGLDGACWDRGWHLFSASEKYRVGVAILYALRPRLLLIDEPGNPLSDSGEVGLAEDLRVFCLEHGVGLVVFTSREGRAGLFGERVVRMEGGKG</sequence>
<evidence type="ECO:0000259" key="3">
    <source>
        <dbReference type="PROSITE" id="PS50893"/>
    </source>
</evidence>
<dbReference type="EC" id="3.6.3.-" evidence="4"/>
<comment type="caution">
    <text evidence="4">The sequence shown here is derived from an EMBL/GenBank/DDBJ whole genome shotgun (WGS) entry which is preliminary data.</text>
</comment>
<dbReference type="PANTHER" id="PTHR42788">
    <property type="entry name" value="TAURINE IMPORT ATP-BINDING PROTEIN-RELATED"/>
    <property type="match status" value="1"/>
</dbReference>
<keyword evidence="5" id="KW-1185">Reference proteome</keyword>
<dbReference type="InterPro" id="IPR050166">
    <property type="entry name" value="ABC_transporter_ATP-bind"/>
</dbReference>
<dbReference type="Gene3D" id="3.40.50.300">
    <property type="entry name" value="P-loop containing nucleotide triphosphate hydrolases"/>
    <property type="match status" value="1"/>
</dbReference>
<organism evidence="4 5">
    <name type="scientific">Candidatus Magnetaquiglobus chichijimensis</name>
    <dbReference type="NCBI Taxonomy" id="3141448"/>
    <lineage>
        <taxon>Bacteria</taxon>
        <taxon>Pseudomonadati</taxon>
        <taxon>Pseudomonadota</taxon>
        <taxon>Magnetococcia</taxon>
        <taxon>Magnetococcales</taxon>
        <taxon>Candidatus Magnetaquicoccaceae</taxon>
        <taxon>Candidatus Magnetaquiglobus</taxon>
    </lineage>
</organism>
<accession>A0ABQ0CCB0</accession>
<reference evidence="4 5" key="2">
    <citation type="submission" date="2024-09" db="EMBL/GenBank/DDBJ databases">
        <title>Draft genome sequence of Candidatus Magnetaquicoccaceae bacterium FCR-1.</title>
        <authorList>
            <person name="Shimoshige H."/>
            <person name="Shimamura S."/>
            <person name="Taoka A."/>
            <person name="Kobayashi H."/>
            <person name="Maekawa T."/>
        </authorList>
    </citation>
    <scope>NUCLEOTIDE SEQUENCE [LARGE SCALE GENOMIC DNA]</scope>
    <source>
        <strain evidence="4 5">FCR-1</strain>
    </source>
</reference>
<evidence type="ECO:0000313" key="5">
    <source>
        <dbReference type="Proteomes" id="UP001628193"/>
    </source>
</evidence>
<dbReference type="RefSeq" id="WP_420906243.1">
    <property type="nucleotide sequence ID" value="NZ_BAAFGK010000005.1"/>
</dbReference>
<name>A0ABQ0CCB0_9PROT</name>
<evidence type="ECO:0000313" key="4">
    <source>
        <dbReference type="EMBL" id="GAB0058522.1"/>
    </source>
</evidence>
<comment type="similarity">
    <text evidence="1">Belongs to the ABC transporter superfamily.</text>
</comment>
<dbReference type="Pfam" id="PF00005">
    <property type="entry name" value="ABC_tran"/>
    <property type="match status" value="1"/>
</dbReference>
<dbReference type="Proteomes" id="UP001628193">
    <property type="component" value="Unassembled WGS sequence"/>
</dbReference>
<dbReference type="GO" id="GO:0016787">
    <property type="term" value="F:hydrolase activity"/>
    <property type="evidence" value="ECO:0007669"/>
    <property type="project" value="UniProtKB-KW"/>
</dbReference>
<evidence type="ECO:0000256" key="1">
    <source>
        <dbReference type="ARBA" id="ARBA00005417"/>
    </source>
</evidence>
<keyword evidence="2" id="KW-0813">Transport</keyword>
<dbReference type="InterPro" id="IPR003439">
    <property type="entry name" value="ABC_transporter-like_ATP-bd"/>
</dbReference>